<name>A0ABP8K8V2_9MICO</name>
<keyword evidence="1" id="KW-0472">Membrane</keyword>
<evidence type="ECO:0000256" key="1">
    <source>
        <dbReference type="SAM" id="Phobius"/>
    </source>
</evidence>
<comment type="caution">
    <text evidence="3">The sequence shown here is derived from an EMBL/GenBank/DDBJ whole genome shotgun (WGS) entry which is preliminary data.</text>
</comment>
<protein>
    <recommendedName>
        <fullName evidence="2">TadE-like domain-containing protein</fullName>
    </recommendedName>
</protein>
<feature type="domain" description="TadE-like" evidence="2">
    <location>
        <begin position="10"/>
        <end position="52"/>
    </location>
</feature>
<reference evidence="4" key="1">
    <citation type="journal article" date="2019" name="Int. J. Syst. Evol. Microbiol.">
        <title>The Global Catalogue of Microorganisms (GCM) 10K type strain sequencing project: providing services to taxonomists for standard genome sequencing and annotation.</title>
        <authorList>
            <consortium name="The Broad Institute Genomics Platform"/>
            <consortium name="The Broad Institute Genome Sequencing Center for Infectious Disease"/>
            <person name="Wu L."/>
            <person name="Ma J."/>
        </authorList>
    </citation>
    <scope>NUCLEOTIDE SEQUENCE [LARGE SCALE GENOMIC DNA]</scope>
    <source>
        <strain evidence="4">JCM 17738</strain>
    </source>
</reference>
<evidence type="ECO:0000259" key="2">
    <source>
        <dbReference type="Pfam" id="PF07811"/>
    </source>
</evidence>
<gene>
    <name evidence="3" type="ORF">GCM10023153_31280</name>
</gene>
<keyword evidence="1" id="KW-0812">Transmembrane</keyword>
<dbReference type="InterPro" id="IPR012495">
    <property type="entry name" value="TadE-like_dom"/>
</dbReference>
<accession>A0ABP8K8V2</accession>
<sequence length="143" mass="14165">MSRRGGSERGSAALEAAIGLPAFLLFVGLIIFAGRVAIATQAVDSAATQAARTASIARTATDAGATARSAATSSLTSQQVNCVSTAVTVDTAGFAAPVGTPATVTATVRCVVNLADLAVPGVPGTRTVTASASSPVDTFRERQ</sequence>
<evidence type="ECO:0000313" key="4">
    <source>
        <dbReference type="Proteomes" id="UP001500390"/>
    </source>
</evidence>
<dbReference type="RefSeq" id="WP_281348926.1">
    <property type="nucleotide sequence ID" value="NZ_BAABFX010000047.1"/>
</dbReference>
<keyword evidence="4" id="KW-1185">Reference proteome</keyword>
<dbReference type="Proteomes" id="UP001500390">
    <property type="component" value="Unassembled WGS sequence"/>
</dbReference>
<evidence type="ECO:0000313" key="3">
    <source>
        <dbReference type="EMBL" id="GAA4402295.1"/>
    </source>
</evidence>
<keyword evidence="1" id="KW-1133">Transmembrane helix</keyword>
<organism evidence="3 4">
    <name type="scientific">Ornithinibacter aureus</name>
    <dbReference type="NCBI Taxonomy" id="622664"/>
    <lineage>
        <taxon>Bacteria</taxon>
        <taxon>Bacillati</taxon>
        <taxon>Actinomycetota</taxon>
        <taxon>Actinomycetes</taxon>
        <taxon>Micrococcales</taxon>
        <taxon>Intrasporangiaceae</taxon>
        <taxon>Ornithinibacter</taxon>
    </lineage>
</organism>
<dbReference type="EMBL" id="BAABFX010000047">
    <property type="protein sequence ID" value="GAA4402295.1"/>
    <property type="molecule type" value="Genomic_DNA"/>
</dbReference>
<proteinExistence type="predicted"/>
<feature type="transmembrane region" description="Helical" evidence="1">
    <location>
        <begin position="12"/>
        <end position="33"/>
    </location>
</feature>
<dbReference type="Pfam" id="PF07811">
    <property type="entry name" value="TadE"/>
    <property type="match status" value="1"/>
</dbReference>